<accession>A0ABU5RCT2</accession>
<keyword evidence="4" id="KW-1185">Reference proteome</keyword>
<reference evidence="3 4" key="1">
    <citation type="submission" date="2023-12" db="EMBL/GenBank/DDBJ databases">
        <title>Amycolatopsis sp. V23-08.</title>
        <authorList>
            <person name="Somphong A."/>
        </authorList>
    </citation>
    <scope>NUCLEOTIDE SEQUENCE [LARGE SCALE GENOMIC DNA]</scope>
    <source>
        <strain evidence="3 4">V23-08</strain>
    </source>
</reference>
<evidence type="ECO:0000313" key="3">
    <source>
        <dbReference type="EMBL" id="MEA5364057.1"/>
    </source>
</evidence>
<organism evidence="3 4">
    <name type="scientific">Amycolatopsis heterodermiae</name>
    <dbReference type="NCBI Taxonomy" id="3110235"/>
    <lineage>
        <taxon>Bacteria</taxon>
        <taxon>Bacillati</taxon>
        <taxon>Actinomycetota</taxon>
        <taxon>Actinomycetes</taxon>
        <taxon>Pseudonocardiales</taxon>
        <taxon>Pseudonocardiaceae</taxon>
        <taxon>Amycolatopsis</taxon>
    </lineage>
</organism>
<dbReference type="Pfam" id="PF20611">
    <property type="entry name" value="DUF6801"/>
    <property type="match status" value="1"/>
</dbReference>
<proteinExistence type="predicted"/>
<evidence type="ECO:0000256" key="1">
    <source>
        <dbReference type="SAM" id="SignalP"/>
    </source>
</evidence>
<evidence type="ECO:0000259" key="2">
    <source>
        <dbReference type="Pfam" id="PF20611"/>
    </source>
</evidence>
<comment type="caution">
    <text evidence="3">The sequence shown here is derived from an EMBL/GenBank/DDBJ whole genome shotgun (WGS) entry which is preliminary data.</text>
</comment>
<protein>
    <submittedName>
        <fullName evidence="3">DUF6801 domain-containing protein</fullName>
    </submittedName>
</protein>
<dbReference type="Proteomes" id="UP001304298">
    <property type="component" value="Unassembled WGS sequence"/>
</dbReference>
<dbReference type="RefSeq" id="WP_323331803.1">
    <property type="nucleotide sequence ID" value="NZ_JAYFSI010000008.1"/>
</dbReference>
<sequence length="196" mass="18794">MPAARFLTPAAVAAAVLAATAGPAHASTAFASGALAYTCGFPGGSAQAVTVTESFTGPDTVAPGAAFSITNISGAITLSPAALAALTGAGYDGVQGGIAAAVVVPANATRPPDPAGAATVQAGTWGPAPQAITFHGGHQPFVAGASGVVTFGRTTSLFLQLTFHLAPGATGSTGFGMTCTQQAGQNAAFTPALPIQ</sequence>
<feature type="signal peptide" evidence="1">
    <location>
        <begin position="1"/>
        <end position="26"/>
    </location>
</feature>
<feature type="domain" description="DUF6801" evidence="2">
    <location>
        <begin position="36"/>
        <end position="189"/>
    </location>
</feature>
<name>A0ABU5RCT2_9PSEU</name>
<dbReference type="InterPro" id="IPR046542">
    <property type="entry name" value="DUF6801"/>
</dbReference>
<dbReference type="EMBL" id="JAYFSI010000008">
    <property type="protein sequence ID" value="MEA5364057.1"/>
    <property type="molecule type" value="Genomic_DNA"/>
</dbReference>
<feature type="chain" id="PRO_5045921984" evidence="1">
    <location>
        <begin position="27"/>
        <end position="196"/>
    </location>
</feature>
<keyword evidence="1" id="KW-0732">Signal</keyword>
<evidence type="ECO:0000313" key="4">
    <source>
        <dbReference type="Proteomes" id="UP001304298"/>
    </source>
</evidence>
<gene>
    <name evidence="3" type="ORF">VA596_31305</name>
</gene>